<sequence length="333" mass="37496">MLDTGWDRVKGREMAFSRALAVAPLSEGLRAARLGLRALCQASLLTSPRGWAQSRALSGREWQDEPEDKEAELEDELMRAERRRRKAIKLKQIRAEFGFSGPPERRLTQEAMQQIRFLKEEFPEEWTMERLAEGFSVSPNVIQRVLRSKFIPSVNRALKQNAKAKANAGLLKLPDRVRPQTAVMDVGDMTAVAPVIPELKLRLSQGVSLSSEVLRRAHKLPGQEAGKGVPVPMLPSGLTHLTVQDSHSDIKPPIDTKLVKPVEHGENSASTFFQSDKEQWDGESLTDEVLEELAEREVENSMNVIRKGLSFYDQEGNFLYRIQTRDSSDDPET</sequence>
<dbReference type="Pfam" id="PF06413">
    <property type="entry name" value="Neugrin"/>
    <property type="match status" value="1"/>
</dbReference>
<keyword evidence="3" id="KW-1185">Reference proteome</keyword>
<name>A0A4W3HV14_CALMI</name>
<dbReference type="InParanoid" id="A0A4W3HV14"/>
<protein>
    <submittedName>
        <fullName evidence="2">Uncharacterized protein</fullName>
    </submittedName>
</protein>
<accession>A0A4W3HV14</accession>
<evidence type="ECO:0000313" key="2">
    <source>
        <dbReference type="Ensembl" id="ENSCMIP00000020161.1"/>
    </source>
</evidence>
<dbReference type="AlphaFoldDB" id="A0A4W3HV14"/>
<proteinExistence type="predicted"/>
<dbReference type="OMA" id="KYHIMRR"/>
<reference evidence="2" key="5">
    <citation type="submission" date="2025-09" db="UniProtKB">
        <authorList>
            <consortium name="Ensembl"/>
        </authorList>
    </citation>
    <scope>IDENTIFICATION</scope>
</reference>
<dbReference type="PANTHER" id="PTHR13475:SF3">
    <property type="entry name" value="NEUGRIN"/>
    <property type="match status" value="1"/>
</dbReference>
<dbReference type="Proteomes" id="UP000314986">
    <property type="component" value="Unassembled WGS sequence"/>
</dbReference>
<reference evidence="3" key="3">
    <citation type="journal article" date="2014" name="Nature">
        <title>Elephant shark genome provides unique insights into gnathostome evolution.</title>
        <authorList>
            <consortium name="International Elephant Shark Genome Sequencing Consortium"/>
            <person name="Venkatesh B."/>
            <person name="Lee A.P."/>
            <person name="Ravi V."/>
            <person name="Maurya A.K."/>
            <person name="Lian M.M."/>
            <person name="Swann J.B."/>
            <person name="Ohta Y."/>
            <person name="Flajnik M.F."/>
            <person name="Sutoh Y."/>
            <person name="Kasahara M."/>
            <person name="Hoon S."/>
            <person name="Gangu V."/>
            <person name="Roy S.W."/>
            <person name="Irimia M."/>
            <person name="Korzh V."/>
            <person name="Kondrychyn I."/>
            <person name="Lim Z.W."/>
            <person name="Tay B.H."/>
            <person name="Tohari S."/>
            <person name="Kong K.W."/>
            <person name="Ho S."/>
            <person name="Lorente-Galdos B."/>
            <person name="Quilez J."/>
            <person name="Marques-Bonet T."/>
            <person name="Raney B.J."/>
            <person name="Ingham P.W."/>
            <person name="Tay A."/>
            <person name="Hillier L.W."/>
            <person name="Minx P."/>
            <person name="Boehm T."/>
            <person name="Wilson R.K."/>
            <person name="Brenner S."/>
            <person name="Warren W.C."/>
        </authorList>
    </citation>
    <scope>NUCLEOTIDE SEQUENCE [LARGE SCALE GENOMIC DNA]</scope>
</reference>
<organism evidence="2 3">
    <name type="scientific">Callorhinchus milii</name>
    <name type="common">Ghost shark</name>
    <dbReference type="NCBI Taxonomy" id="7868"/>
    <lineage>
        <taxon>Eukaryota</taxon>
        <taxon>Metazoa</taxon>
        <taxon>Chordata</taxon>
        <taxon>Craniata</taxon>
        <taxon>Vertebrata</taxon>
        <taxon>Chondrichthyes</taxon>
        <taxon>Holocephali</taxon>
        <taxon>Chimaeriformes</taxon>
        <taxon>Callorhinchidae</taxon>
        <taxon>Callorhinchus</taxon>
    </lineage>
</organism>
<reference evidence="3" key="1">
    <citation type="journal article" date="2006" name="Science">
        <title>Ancient noncoding elements conserved in the human genome.</title>
        <authorList>
            <person name="Venkatesh B."/>
            <person name="Kirkness E.F."/>
            <person name="Loh Y.H."/>
            <person name="Halpern A.L."/>
            <person name="Lee A.P."/>
            <person name="Johnson J."/>
            <person name="Dandona N."/>
            <person name="Viswanathan L.D."/>
            <person name="Tay A."/>
            <person name="Venter J.C."/>
            <person name="Strausberg R.L."/>
            <person name="Brenner S."/>
        </authorList>
    </citation>
    <scope>NUCLEOTIDE SEQUENCE [LARGE SCALE GENOMIC DNA]</scope>
</reference>
<dbReference type="GO" id="GO:0005634">
    <property type="term" value="C:nucleus"/>
    <property type="evidence" value="ECO:0007669"/>
    <property type="project" value="TreeGrafter"/>
</dbReference>
<dbReference type="OrthoDB" id="6415470at2759"/>
<reference evidence="3" key="2">
    <citation type="journal article" date="2007" name="PLoS Biol.">
        <title>Survey sequencing and comparative analysis of the elephant shark (Callorhinchus milii) genome.</title>
        <authorList>
            <person name="Venkatesh B."/>
            <person name="Kirkness E.F."/>
            <person name="Loh Y.H."/>
            <person name="Halpern A.L."/>
            <person name="Lee A.P."/>
            <person name="Johnson J."/>
            <person name="Dandona N."/>
            <person name="Viswanathan L.D."/>
            <person name="Tay A."/>
            <person name="Venter J.C."/>
            <person name="Strausberg R.L."/>
            <person name="Brenner S."/>
        </authorList>
    </citation>
    <scope>NUCLEOTIDE SEQUENCE [LARGE SCALE GENOMIC DNA]</scope>
</reference>
<dbReference type="CTD" id="51335"/>
<keyword evidence="1" id="KW-0175">Coiled coil</keyword>
<dbReference type="GeneTree" id="ENSGT00390000014472"/>
<evidence type="ECO:0000313" key="3">
    <source>
        <dbReference type="Proteomes" id="UP000314986"/>
    </source>
</evidence>
<gene>
    <name evidence="2" type="primary">ngrn</name>
</gene>
<dbReference type="InterPro" id="IPR010487">
    <property type="entry name" value="NGRN/Rrg9"/>
</dbReference>
<dbReference type="STRING" id="7868.ENSCMIP00000020161"/>
<reference evidence="2" key="4">
    <citation type="submission" date="2025-08" db="UniProtKB">
        <authorList>
            <consortium name="Ensembl"/>
        </authorList>
    </citation>
    <scope>IDENTIFICATION</scope>
</reference>
<evidence type="ECO:0000256" key="1">
    <source>
        <dbReference type="SAM" id="Coils"/>
    </source>
</evidence>
<dbReference type="GeneID" id="103188508"/>
<dbReference type="KEGG" id="cmk:103188508"/>
<dbReference type="PANTHER" id="PTHR13475">
    <property type="entry name" value="NEUGRIN"/>
    <property type="match status" value="1"/>
</dbReference>
<feature type="coiled-coil region" evidence="1">
    <location>
        <begin position="63"/>
        <end position="90"/>
    </location>
</feature>
<dbReference type="Ensembl" id="ENSCMIT00000020533.1">
    <property type="protein sequence ID" value="ENSCMIP00000020161.1"/>
    <property type="gene ID" value="ENSCMIG00000009320.1"/>
</dbReference>
<dbReference type="RefSeq" id="XP_007906733.1">
    <property type="nucleotide sequence ID" value="XM_007908542.2"/>
</dbReference>